<organism evidence="1 2">
    <name type="scientific">Dermabacter jinjuensis</name>
    <dbReference type="NCBI Taxonomy" id="1667168"/>
    <lineage>
        <taxon>Bacteria</taxon>
        <taxon>Bacillati</taxon>
        <taxon>Actinomycetota</taxon>
        <taxon>Actinomycetes</taxon>
        <taxon>Micrococcales</taxon>
        <taxon>Dermabacteraceae</taxon>
        <taxon>Dermabacter</taxon>
    </lineage>
</organism>
<protein>
    <submittedName>
        <fullName evidence="1">Uncharacterized protein</fullName>
    </submittedName>
</protein>
<gene>
    <name evidence="1" type="ORF">COP05_01310</name>
</gene>
<evidence type="ECO:0000313" key="2">
    <source>
        <dbReference type="Proteomes" id="UP000815698"/>
    </source>
</evidence>
<dbReference type="EMBL" id="CP023482">
    <property type="protein sequence ID" value="ATH95881.1"/>
    <property type="molecule type" value="Genomic_DNA"/>
</dbReference>
<accession>A0ABM6PM41</accession>
<dbReference type="RefSeq" id="WP_096882431.1">
    <property type="nucleotide sequence ID" value="NZ_CP023482.1"/>
</dbReference>
<evidence type="ECO:0000313" key="1">
    <source>
        <dbReference type="EMBL" id="ATH95881.1"/>
    </source>
</evidence>
<reference evidence="1 2" key="1">
    <citation type="journal article" date="2016" name="Int. J. Syst. Evol. Microbiol.">
        <title>Dermabacter jinjuensis sp. nov., a novel species of the genus Dermabacter isolated from a clinical specimen.</title>
        <authorList>
            <person name="Park Y.K."/>
            <person name="Lee K.M."/>
            <person name="Lee W.K."/>
            <person name="Cho M.J."/>
            <person name="Lee H.S."/>
            <person name="Cho Y.G."/>
            <person name="Lee Y.C."/>
            <person name="Lee W.K."/>
            <person name="Seong W.K."/>
            <person name="Hwang K.J."/>
        </authorList>
    </citation>
    <scope>NUCLEOTIDE SEQUENCE [LARGE SCALE GENOMIC DNA]</scope>
    <source>
        <strain evidence="1 2">32T</strain>
    </source>
</reference>
<proteinExistence type="predicted"/>
<keyword evidence="2" id="KW-1185">Reference proteome</keyword>
<sequence length="69" mass="7674">MTKLEQVSAILNEIRWAQSAIDEGVLHGDPSTLTPECRGYLRALDTLEAFCLGMLAANGEQEERETPPW</sequence>
<dbReference type="Proteomes" id="UP000815698">
    <property type="component" value="Chromosome"/>
</dbReference>
<name>A0ABM6PM41_9MICO</name>